<evidence type="ECO:0000256" key="1">
    <source>
        <dbReference type="ARBA" id="ARBA00006432"/>
    </source>
</evidence>
<evidence type="ECO:0000256" key="4">
    <source>
        <dbReference type="ARBA" id="ARBA00022840"/>
    </source>
</evidence>
<sequence length="560" mass="62348">MNTVLTTRDALDRRADDDHVGLLFEDESWTWRQFVSESRRRANMMLALHDDARPFHIGVMLENEPEFLFLVGAAAYSGATAVGVNFTRRGEELARDIRFTDVEILVTTSELMAHLDGADIGISSDRVLLLDDPAYADLLGRHSDDRPDVESPGDPQTQLLLMFTSGSTGSPKAVICSTGRMARTIDYAHMGVTRDDIPYNCMPLFHGNALFACWAPAVNVGAAFAMARRFSASRFVPDLIKYNVTYFNYVGRALAYLLAQPEREEEAHTRLRACFGTEASDLDRREFHRRFGVWPTESYGSSEGGLSISRTEDSPPGSLGLPHAGTDAAVMNRETMTECPRALFDEKGRIRNADEATGELVNMRGAAGFEGYYRDQAAMDERIRGEIFLTGDLGYRDEQGYFYYAGRGSDRLRVDSENFSAAPIERILARFDHVQVALVYPVPDARTGDQVMATLQIADPTSFDPAAFAEFLAAQSDLGAKWAPRYVRVVEDVPVTATRKVDKPRLRRHGWDVAEPVYYRPTAALTYTPIDAGIRDDIAQRFAECGRANLVPEGQTKEMP</sequence>
<feature type="domain" description="AMP-dependent synthetase/ligase" evidence="6">
    <location>
        <begin position="18"/>
        <end position="373"/>
    </location>
</feature>
<dbReference type="Gene3D" id="3.40.50.12780">
    <property type="entry name" value="N-terminal domain of ligase-like"/>
    <property type="match status" value="1"/>
</dbReference>
<name>A0ABS9ITL5_9ACTN</name>
<evidence type="ECO:0000256" key="5">
    <source>
        <dbReference type="SAM" id="MobiDB-lite"/>
    </source>
</evidence>
<dbReference type="InterPro" id="IPR020845">
    <property type="entry name" value="AMP-binding_CS"/>
</dbReference>
<evidence type="ECO:0000313" key="8">
    <source>
        <dbReference type="Proteomes" id="UP001200110"/>
    </source>
</evidence>
<dbReference type="PROSITE" id="PS00455">
    <property type="entry name" value="AMP_BINDING"/>
    <property type="match status" value="1"/>
</dbReference>
<dbReference type="SUPFAM" id="SSF56801">
    <property type="entry name" value="Acetyl-CoA synthetase-like"/>
    <property type="match status" value="1"/>
</dbReference>
<proteinExistence type="inferred from homology"/>
<protein>
    <submittedName>
        <fullName evidence="7">AMP-binding protein</fullName>
    </submittedName>
</protein>
<dbReference type="Pfam" id="PF00501">
    <property type="entry name" value="AMP-binding"/>
    <property type="match status" value="1"/>
</dbReference>
<dbReference type="PANTHER" id="PTHR43107">
    <property type="entry name" value="LONG-CHAIN FATTY ACID TRANSPORT PROTEIN"/>
    <property type="match status" value="1"/>
</dbReference>
<evidence type="ECO:0000256" key="3">
    <source>
        <dbReference type="ARBA" id="ARBA00022741"/>
    </source>
</evidence>
<dbReference type="PANTHER" id="PTHR43107:SF15">
    <property type="entry name" value="FATTY ACID TRANSPORT PROTEIN 3, ISOFORM A"/>
    <property type="match status" value="1"/>
</dbReference>
<keyword evidence="8" id="KW-1185">Reference proteome</keyword>
<feature type="region of interest" description="Disordered" evidence="5">
    <location>
        <begin position="299"/>
        <end position="318"/>
    </location>
</feature>
<keyword evidence="3" id="KW-0547">Nucleotide-binding</keyword>
<evidence type="ECO:0000256" key="2">
    <source>
        <dbReference type="ARBA" id="ARBA00022598"/>
    </source>
</evidence>
<evidence type="ECO:0000313" key="7">
    <source>
        <dbReference type="EMBL" id="MCF8588850.1"/>
    </source>
</evidence>
<dbReference type="InterPro" id="IPR042099">
    <property type="entry name" value="ANL_N_sf"/>
</dbReference>
<comment type="caution">
    <text evidence="7">The sequence shown here is derived from an EMBL/GenBank/DDBJ whole genome shotgun (WGS) entry which is preliminary data.</text>
</comment>
<keyword evidence="2" id="KW-0436">Ligase</keyword>
<dbReference type="EMBL" id="JAKKOR010000007">
    <property type="protein sequence ID" value="MCF8588850.1"/>
    <property type="molecule type" value="Genomic_DNA"/>
</dbReference>
<dbReference type="Proteomes" id="UP001200110">
    <property type="component" value="Unassembled WGS sequence"/>
</dbReference>
<dbReference type="InterPro" id="IPR000873">
    <property type="entry name" value="AMP-dep_synth/lig_dom"/>
</dbReference>
<organism evidence="7 8">
    <name type="scientific">Gordonia liuliyuniae</name>
    <dbReference type="NCBI Taxonomy" id="2911517"/>
    <lineage>
        <taxon>Bacteria</taxon>
        <taxon>Bacillati</taxon>
        <taxon>Actinomycetota</taxon>
        <taxon>Actinomycetes</taxon>
        <taxon>Mycobacteriales</taxon>
        <taxon>Gordoniaceae</taxon>
        <taxon>Gordonia</taxon>
    </lineage>
</organism>
<keyword evidence="4" id="KW-0067">ATP-binding</keyword>
<dbReference type="InterPro" id="IPR045851">
    <property type="entry name" value="AMP-bd_C_sf"/>
</dbReference>
<accession>A0ABS9ITL5</accession>
<evidence type="ECO:0000259" key="6">
    <source>
        <dbReference type="Pfam" id="PF00501"/>
    </source>
</evidence>
<reference evidence="7 8" key="1">
    <citation type="submission" date="2022-01" db="EMBL/GenBank/DDBJ databases">
        <authorList>
            <person name="Huang Y."/>
        </authorList>
    </citation>
    <scope>NUCLEOTIDE SEQUENCE [LARGE SCALE GENOMIC DNA]</scope>
    <source>
        <strain evidence="7 8">HY366</strain>
    </source>
</reference>
<dbReference type="RefSeq" id="WP_236998080.1">
    <property type="nucleotide sequence ID" value="NZ_JAKKOR010000007.1"/>
</dbReference>
<dbReference type="Gene3D" id="3.30.300.30">
    <property type="match status" value="1"/>
</dbReference>
<comment type="similarity">
    <text evidence="1">Belongs to the ATP-dependent AMP-binding enzyme family.</text>
</comment>
<gene>
    <name evidence="7" type="ORF">L5G33_10300</name>
</gene>